<dbReference type="InterPro" id="IPR054515">
    <property type="entry name" value="YgxA-like_substrate-bd"/>
</dbReference>
<dbReference type="Pfam" id="PF18576">
    <property type="entry name" value="HTH_52"/>
    <property type="match status" value="1"/>
</dbReference>
<dbReference type="Proteomes" id="UP000050331">
    <property type="component" value="Chromosome"/>
</dbReference>
<dbReference type="Pfam" id="PF22339">
    <property type="entry name" value="YgxA-like_sub_bind"/>
    <property type="match status" value="1"/>
</dbReference>
<keyword evidence="5" id="KW-1185">Reference proteome</keyword>
<dbReference type="STRING" id="1472767.AOX59_10245"/>
<organism evidence="4 5">
    <name type="scientific">Lentibacillus amyloliquefaciens</name>
    <dbReference type="NCBI Taxonomy" id="1472767"/>
    <lineage>
        <taxon>Bacteria</taxon>
        <taxon>Bacillati</taxon>
        <taxon>Bacillota</taxon>
        <taxon>Bacilli</taxon>
        <taxon>Bacillales</taxon>
        <taxon>Bacillaceae</taxon>
        <taxon>Lentibacillus</taxon>
    </lineage>
</organism>
<dbReference type="Pfam" id="PF14540">
    <property type="entry name" value="NTF-like"/>
    <property type="match status" value="1"/>
</dbReference>
<dbReference type="OrthoDB" id="2350973at2"/>
<gene>
    <name evidence="4" type="ORF">AOX59_10245</name>
</gene>
<accession>A0A0U4E7W4</accession>
<dbReference type="EMBL" id="CP013862">
    <property type="protein sequence ID" value="ALX48945.1"/>
    <property type="molecule type" value="Genomic_DNA"/>
</dbReference>
<feature type="domain" description="YgxA-like helix-turn-helix" evidence="2">
    <location>
        <begin position="224"/>
        <end position="286"/>
    </location>
</feature>
<evidence type="ECO:0000313" key="4">
    <source>
        <dbReference type="EMBL" id="ALX48945.1"/>
    </source>
</evidence>
<dbReference type="InterPro" id="IPR043519">
    <property type="entry name" value="NT_sf"/>
</dbReference>
<dbReference type="Gene3D" id="1.20.120.330">
    <property type="entry name" value="Nucleotidyltransferases domain 2"/>
    <property type="match status" value="1"/>
</dbReference>
<feature type="domain" description="Nucleotidyltransferase-like" evidence="1">
    <location>
        <begin position="1"/>
        <end position="118"/>
    </location>
</feature>
<evidence type="ECO:0000313" key="5">
    <source>
        <dbReference type="Proteomes" id="UP000050331"/>
    </source>
</evidence>
<protein>
    <recommendedName>
        <fullName evidence="6">Nucleotidyltransferase-like domain-containing protein</fullName>
    </recommendedName>
</protein>
<evidence type="ECO:0000259" key="1">
    <source>
        <dbReference type="Pfam" id="PF14540"/>
    </source>
</evidence>
<evidence type="ECO:0000259" key="2">
    <source>
        <dbReference type="Pfam" id="PF18576"/>
    </source>
</evidence>
<dbReference type="KEGG" id="lao:AOX59_10245"/>
<reference evidence="4 5" key="1">
    <citation type="submission" date="2016-01" db="EMBL/GenBank/DDBJ databases">
        <title>Complete genome sequence of strain Lentibacillus amyloliquefaciens LAM0015T isolated from saline sediment.</title>
        <authorList>
            <person name="Wang J.-L."/>
            <person name="He M.-X."/>
        </authorList>
    </citation>
    <scope>NUCLEOTIDE SEQUENCE [LARGE SCALE GENOMIC DNA]</scope>
    <source>
        <strain evidence="4 5">LAM0015</strain>
    </source>
</reference>
<dbReference type="Gene3D" id="3.30.460.10">
    <property type="entry name" value="Beta Polymerase, domain 2"/>
    <property type="match status" value="1"/>
</dbReference>
<evidence type="ECO:0000259" key="3">
    <source>
        <dbReference type="Pfam" id="PF22339"/>
    </source>
</evidence>
<dbReference type="InterPro" id="IPR036388">
    <property type="entry name" value="WH-like_DNA-bd_sf"/>
</dbReference>
<dbReference type="AlphaFoldDB" id="A0A0U4E7W4"/>
<dbReference type="InterPro" id="IPR029348">
    <property type="entry name" value="NTF-like"/>
</dbReference>
<proteinExistence type="predicted"/>
<dbReference type="Gene3D" id="1.10.10.10">
    <property type="entry name" value="Winged helix-like DNA-binding domain superfamily/Winged helix DNA-binding domain"/>
    <property type="match status" value="1"/>
</dbReference>
<name>A0A0U4E7W4_9BACI</name>
<dbReference type="RefSeq" id="WP_068445266.1">
    <property type="nucleotide sequence ID" value="NZ_CP013862.1"/>
</dbReference>
<sequence>MENLLRPIYQKRTSHPDTLGMILIEKKKPDSPITDNFDVILLIIVTHARTNWQEEHYEYDGKTAVMHTITEELLLKWIDTNGYRKAIEWIMSGEIIFDRDQYVSRFKEELKTFPHEKRDLRKVIEFGKLLKSYFEVRDLYNTGQYKDAFARMVHSLHYLARLAVIEKGYYPEVTLWKQVKKIDPEVNRLYEELIESKEDLPERVQLMMLAADFAISRRTKGSAKHLLDIMSEKDGSWSFDELKHQPGVKPYEFDLASMLNYLGEKGMVTTEKFETEAANVYQRQYKYNPYEI</sequence>
<feature type="domain" description="YgxA-like substrate binding" evidence="3">
    <location>
        <begin position="120"/>
        <end position="217"/>
    </location>
</feature>
<dbReference type="InterPro" id="IPR041143">
    <property type="entry name" value="YgxA_HTH"/>
</dbReference>
<evidence type="ECO:0008006" key="6">
    <source>
        <dbReference type="Google" id="ProtNLM"/>
    </source>
</evidence>